<dbReference type="PANTHER" id="PTHR43500">
    <property type="entry name" value="CYSTATHIONINE BETA-LYASE-RELATED"/>
    <property type="match status" value="1"/>
</dbReference>
<dbReference type="Pfam" id="PF01053">
    <property type="entry name" value="Cys_Met_Meta_PP"/>
    <property type="match status" value="1"/>
</dbReference>
<dbReference type="Proteomes" id="UP000494255">
    <property type="component" value="Unassembled WGS sequence"/>
</dbReference>
<organism evidence="10 11">
    <name type="scientific">Paraburkholderia sediminicola</name>
    <dbReference type="NCBI Taxonomy" id="458836"/>
    <lineage>
        <taxon>Bacteria</taxon>
        <taxon>Pseudomonadati</taxon>
        <taxon>Pseudomonadota</taxon>
        <taxon>Betaproteobacteria</taxon>
        <taxon>Burkholderiales</taxon>
        <taxon>Burkholderiaceae</taxon>
        <taxon>Paraburkholderia</taxon>
    </lineage>
</organism>
<dbReference type="InterPro" id="IPR000277">
    <property type="entry name" value="Cys/Met-Metab_PyrdxlP-dep_enz"/>
</dbReference>
<reference evidence="10 11" key="1">
    <citation type="submission" date="2020-04" db="EMBL/GenBank/DDBJ databases">
        <authorList>
            <person name="De Canck E."/>
        </authorList>
    </citation>
    <scope>NUCLEOTIDE SEQUENCE [LARGE SCALE GENOMIC DNA]</scope>
    <source>
        <strain evidence="10 11">LMG 24238</strain>
    </source>
</reference>
<evidence type="ECO:0000256" key="8">
    <source>
        <dbReference type="PIRSR" id="PIRSR001434-2"/>
    </source>
</evidence>
<evidence type="ECO:0000256" key="3">
    <source>
        <dbReference type="ARBA" id="ARBA00022898"/>
    </source>
</evidence>
<evidence type="ECO:0000256" key="9">
    <source>
        <dbReference type="RuleBase" id="RU362118"/>
    </source>
</evidence>
<dbReference type="AlphaFoldDB" id="A0A6J5CX00"/>
<dbReference type="PANTHER" id="PTHR43500:SF1">
    <property type="entry name" value="CYSTATHIONINE BETA-LYASE-RELATED"/>
    <property type="match status" value="1"/>
</dbReference>
<protein>
    <submittedName>
        <fullName evidence="10">L-alanine/L-glutamate racemase</fullName>
        <ecNumber evidence="10">5.1.1.1</ecNumber>
    </submittedName>
</protein>
<comment type="pathway">
    <text evidence="5">Amino-acid biosynthesis; L-methionine biosynthesis via de novo pathway; L-homocysteine from L-cystathionine: step 1/1.</text>
</comment>
<keyword evidence="10" id="KW-0413">Isomerase</keyword>
<evidence type="ECO:0000256" key="7">
    <source>
        <dbReference type="ARBA" id="ARBA00047625"/>
    </source>
</evidence>
<comment type="catalytic activity">
    <reaction evidence="7">
        <text>an S-substituted L-cysteine + H2O = a thiol + pyruvate + NH4(+)</text>
        <dbReference type="Rhea" id="RHEA:18121"/>
        <dbReference type="ChEBI" id="CHEBI:15361"/>
        <dbReference type="ChEBI" id="CHEBI:15377"/>
        <dbReference type="ChEBI" id="CHEBI:28938"/>
        <dbReference type="ChEBI" id="CHEBI:29256"/>
        <dbReference type="ChEBI" id="CHEBI:58717"/>
        <dbReference type="EC" id="4.4.1.13"/>
    </reaction>
</comment>
<evidence type="ECO:0000256" key="5">
    <source>
        <dbReference type="ARBA" id="ARBA00046315"/>
    </source>
</evidence>
<dbReference type="GO" id="GO:0008784">
    <property type="term" value="F:alanine racemase activity"/>
    <property type="evidence" value="ECO:0007669"/>
    <property type="project" value="UniProtKB-EC"/>
</dbReference>
<keyword evidence="3 8" id="KW-0663">Pyridoxal phosphate</keyword>
<dbReference type="InterPro" id="IPR006233">
    <property type="entry name" value="Cys_b_lyase_bac"/>
</dbReference>
<dbReference type="InterPro" id="IPR054542">
    <property type="entry name" value="Cys_met_metab_PP"/>
</dbReference>
<dbReference type="GO" id="GO:0019450">
    <property type="term" value="P:L-cysteine catabolic process to pyruvate"/>
    <property type="evidence" value="ECO:0007669"/>
    <property type="project" value="TreeGrafter"/>
</dbReference>
<evidence type="ECO:0000313" key="11">
    <source>
        <dbReference type="Proteomes" id="UP000494255"/>
    </source>
</evidence>
<evidence type="ECO:0000256" key="1">
    <source>
        <dbReference type="ARBA" id="ARBA00001933"/>
    </source>
</evidence>
<dbReference type="SUPFAM" id="SSF53383">
    <property type="entry name" value="PLP-dependent transferases"/>
    <property type="match status" value="1"/>
</dbReference>
<feature type="modified residue" description="N6-(pyridoxal phosphate)lysine" evidence="8">
    <location>
        <position position="203"/>
    </location>
</feature>
<dbReference type="PROSITE" id="PS00868">
    <property type="entry name" value="CYS_MET_METAB_PP"/>
    <property type="match status" value="1"/>
</dbReference>
<dbReference type="EMBL" id="CADIKC010000018">
    <property type="protein sequence ID" value="CAB3744561.1"/>
    <property type="molecule type" value="Genomic_DNA"/>
</dbReference>
<dbReference type="GO" id="GO:0047804">
    <property type="term" value="F:cysteine-S-conjugate beta-lyase activity"/>
    <property type="evidence" value="ECO:0007669"/>
    <property type="project" value="UniProtKB-EC"/>
</dbReference>
<keyword evidence="11" id="KW-1185">Reference proteome</keyword>
<keyword evidence="4" id="KW-0456">Lyase</keyword>
<dbReference type="GO" id="GO:0030170">
    <property type="term" value="F:pyridoxal phosphate binding"/>
    <property type="evidence" value="ECO:0007669"/>
    <property type="project" value="InterPro"/>
</dbReference>
<dbReference type="FunFam" id="3.40.640.10:FF:000046">
    <property type="entry name" value="Cystathionine gamma-lyase"/>
    <property type="match status" value="1"/>
</dbReference>
<evidence type="ECO:0000313" key="10">
    <source>
        <dbReference type="EMBL" id="CAB3744561.1"/>
    </source>
</evidence>
<accession>A0A6J5CX00</accession>
<dbReference type="Gene3D" id="3.90.1150.10">
    <property type="entry name" value="Aspartate Aminotransferase, domain 1"/>
    <property type="match status" value="1"/>
</dbReference>
<dbReference type="EC" id="5.1.1.1" evidence="10"/>
<evidence type="ECO:0000256" key="2">
    <source>
        <dbReference type="ARBA" id="ARBA00009077"/>
    </source>
</evidence>
<gene>
    <name evidence="10" type="primary">aar</name>
    <name evidence="10" type="ORF">LMG24238_07299</name>
</gene>
<dbReference type="GO" id="GO:0019346">
    <property type="term" value="P:transsulfuration"/>
    <property type="evidence" value="ECO:0007669"/>
    <property type="project" value="InterPro"/>
</dbReference>
<comment type="cofactor">
    <cofactor evidence="1 9">
        <name>pyridoxal 5'-phosphate</name>
        <dbReference type="ChEBI" id="CHEBI:597326"/>
    </cofactor>
</comment>
<proteinExistence type="inferred from homology"/>
<sequence length="394" mass="41839">MHIDTLLIHAARESAGAANSVNPPLVRTSTTVFDTLAAYKQAQRGLVFDGPRYGRSGTSTTYELQRAFATLACTETCIATSCGLSAITAVLGAHAGPGRHILLSDGVYGPTRVFCEKELALTGTSVEFFAAGVDVTSLLRDNTSLVFIETPASLTMEMFDVGAICTAAHERGIVVACDSTWGTPLFFDAHKLGIDISVHAATKFINGHSDLLLGLITGTLDALSAVRAYCDRSGAHAAPDACWLTMRGLRTLAVRLERHQSSALAVAKWLQTQPMVQRVLFPALETDPGHALWLSQFSGAAGPFTIELAPCSEAAFARFIDGLSLFSLGTSWGGFESLVMPAVPHHLRALPGSADAPRLVRLHIGLEDSQDLCNDLASALFVMQADEASARSHS</sequence>
<dbReference type="InterPro" id="IPR015422">
    <property type="entry name" value="PyrdxlP-dep_Trfase_small"/>
</dbReference>
<evidence type="ECO:0000256" key="6">
    <source>
        <dbReference type="ARBA" id="ARBA00047517"/>
    </source>
</evidence>
<name>A0A6J5CX00_9BURK</name>
<comment type="similarity">
    <text evidence="2 9">Belongs to the trans-sulfuration enzymes family.</text>
</comment>
<dbReference type="InterPro" id="IPR015424">
    <property type="entry name" value="PyrdxlP-dep_Trfase"/>
</dbReference>
<dbReference type="Gene3D" id="3.40.640.10">
    <property type="entry name" value="Type I PLP-dependent aspartate aminotransferase-like (Major domain)"/>
    <property type="match status" value="1"/>
</dbReference>
<comment type="catalytic activity">
    <reaction evidence="6">
        <text>L,L-cystathionine + H2O = L-homocysteine + pyruvate + NH4(+)</text>
        <dbReference type="Rhea" id="RHEA:13965"/>
        <dbReference type="ChEBI" id="CHEBI:15361"/>
        <dbReference type="ChEBI" id="CHEBI:15377"/>
        <dbReference type="ChEBI" id="CHEBI:28938"/>
        <dbReference type="ChEBI" id="CHEBI:58161"/>
        <dbReference type="ChEBI" id="CHEBI:58199"/>
    </reaction>
</comment>
<dbReference type="InterPro" id="IPR015421">
    <property type="entry name" value="PyrdxlP-dep_Trfase_major"/>
</dbReference>
<evidence type="ECO:0000256" key="4">
    <source>
        <dbReference type="ARBA" id="ARBA00023239"/>
    </source>
</evidence>
<dbReference type="PIRSF" id="PIRSF001434">
    <property type="entry name" value="CGS"/>
    <property type="match status" value="1"/>
</dbReference>